<feature type="domain" description="Helix-hairpin-helix DNA-binding motif class 1" evidence="2">
    <location>
        <begin position="132"/>
        <end position="151"/>
    </location>
</feature>
<comment type="caution">
    <text evidence="3">The sequence shown here is derived from an EMBL/GenBank/DDBJ whole genome shotgun (WGS) entry which is preliminary data.</text>
</comment>
<dbReference type="SUPFAM" id="SSF47781">
    <property type="entry name" value="RuvA domain 2-like"/>
    <property type="match status" value="1"/>
</dbReference>
<dbReference type="Pfam" id="PF14520">
    <property type="entry name" value="HHH_5"/>
    <property type="match status" value="1"/>
</dbReference>
<dbReference type="InterPro" id="IPR029493">
    <property type="entry name" value="RecD2-like_HHH"/>
</dbReference>
<evidence type="ECO:0000313" key="3">
    <source>
        <dbReference type="EMBL" id="GAA0439708.1"/>
    </source>
</evidence>
<organism evidence="3 4">
    <name type="scientific">Streptomyces luteireticuli</name>
    <dbReference type="NCBI Taxonomy" id="173858"/>
    <lineage>
        <taxon>Bacteria</taxon>
        <taxon>Bacillati</taxon>
        <taxon>Actinomycetota</taxon>
        <taxon>Actinomycetes</taxon>
        <taxon>Kitasatosporales</taxon>
        <taxon>Streptomycetaceae</taxon>
        <taxon>Streptomyces</taxon>
    </lineage>
</organism>
<dbReference type="RefSeq" id="WP_344033305.1">
    <property type="nucleotide sequence ID" value="NZ_BAAABX010000097.1"/>
</dbReference>
<protein>
    <recommendedName>
        <fullName evidence="2">Helix-hairpin-helix DNA-binding motif class 1 domain-containing protein</fullName>
    </recommendedName>
</protein>
<feature type="domain" description="Helix-hairpin-helix DNA-binding motif class 1" evidence="2">
    <location>
        <begin position="199"/>
        <end position="218"/>
    </location>
</feature>
<dbReference type="InterPro" id="IPR055446">
    <property type="entry name" value="RecD2_N_OB"/>
</dbReference>
<dbReference type="SMART" id="SM00278">
    <property type="entry name" value="HhH1"/>
    <property type="match status" value="2"/>
</dbReference>
<gene>
    <name evidence="3" type="ORF">GCM10010357_71300</name>
</gene>
<feature type="region of interest" description="Disordered" evidence="1">
    <location>
        <begin position="295"/>
        <end position="336"/>
    </location>
</feature>
<keyword evidence="4" id="KW-1185">Reference proteome</keyword>
<dbReference type="Pfam" id="PF14490">
    <property type="entry name" value="HHH_RecD2"/>
    <property type="match status" value="1"/>
</dbReference>
<proteinExistence type="predicted"/>
<dbReference type="InterPro" id="IPR003583">
    <property type="entry name" value="Hlx-hairpin-Hlx_DNA-bd_motif"/>
</dbReference>
<name>A0ABN0Z972_9ACTN</name>
<dbReference type="Gene3D" id="1.10.150.20">
    <property type="entry name" value="5' to 3' exonuclease, C-terminal subdomain"/>
    <property type="match status" value="1"/>
</dbReference>
<evidence type="ECO:0000313" key="4">
    <source>
        <dbReference type="Proteomes" id="UP001500879"/>
    </source>
</evidence>
<dbReference type="Pfam" id="PF23139">
    <property type="entry name" value="OB_YrrC"/>
    <property type="match status" value="1"/>
</dbReference>
<dbReference type="EMBL" id="BAAABX010000097">
    <property type="protein sequence ID" value="GAA0439708.1"/>
    <property type="molecule type" value="Genomic_DNA"/>
</dbReference>
<dbReference type="Proteomes" id="UP001500879">
    <property type="component" value="Unassembled WGS sequence"/>
</dbReference>
<evidence type="ECO:0000259" key="2">
    <source>
        <dbReference type="SMART" id="SM00278"/>
    </source>
</evidence>
<reference evidence="3 4" key="1">
    <citation type="journal article" date="2019" name="Int. J. Syst. Evol. Microbiol.">
        <title>The Global Catalogue of Microorganisms (GCM) 10K type strain sequencing project: providing services to taxonomists for standard genome sequencing and annotation.</title>
        <authorList>
            <consortium name="The Broad Institute Genomics Platform"/>
            <consortium name="The Broad Institute Genome Sequencing Center for Infectious Disease"/>
            <person name="Wu L."/>
            <person name="Ma J."/>
        </authorList>
    </citation>
    <scope>NUCLEOTIDE SEQUENCE [LARGE SCALE GENOMIC DNA]</scope>
    <source>
        <strain evidence="3 4">JCM 4788</strain>
    </source>
</reference>
<evidence type="ECO:0000256" key="1">
    <source>
        <dbReference type="SAM" id="MobiDB-lite"/>
    </source>
</evidence>
<accession>A0ABN0Z972</accession>
<dbReference type="Gene3D" id="1.10.10.2220">
    <property type="match status" value="1"/>
</dbReference>
<dbReference type="InterPro" id="IPR010994">
    <property type="entry name" value="RuvA_2-like"/>
</dbReference>
<sequence length="336" mass="36691">MPPPHPTASPSHSIEGIVDHLVLVTYHQHTVLRLAVTADDATTEQAVTAVGTALFGVQPGESLRLTGTWTHHPRYGRQFKARTCERTWPATVRAMRLYLASGMIHGIGDTLATAIVDAFGEQTLHIIDTDPERLLTVPGIGPTRLERITEAWKTQKAIADIMVFLQGLGISAHLAVKIYQTYKDTSDDPLQTVRENPYQLCRDVRGIGFDTADRIALATGIPKHSGERLKAALLHTLTEARTRGDCHLPERTLLARTRRLLTDDDPATADILDDTVLRQALDTLRSHGETVTEELPVPATEDHNPARDMGMVNVAQQSASPRCTGPRPASPPTSSA</sequence>